<dbReference type="Gene3D" id="1.10.510.10">
    <property type="entry name" value="Transferase(Phosphotransferase) domain 1"/>
    <property type="match status" value="1"/>
</dbReference>
<dbReference type="PANTHER" id="PTHR43289">
    <property type="entry name" value="MITOGEN-ACTIVATED PROTEIN KINASE KINASE KINASE 20-RELATED"/>
    <property type="match status" value="1"/>
</dbReference>
<proteinExistence type="predicted"/>
<gene>
    <name evidence="7" type="ORF">SLUN_28980</name>
</gene>
<accession>A0A2R4T932</accession>
<dbReference type="SMART" id="SM00220">
    <property type="entry name" value="S_TKc"/>
    <property type="match status" value="1"/>
</dbReference>
<evidence type="ECO:0000313" key="8">
    <source>
        <dbReference type="Proteomes" id="UP000244201"/>
    </source>
</evidence>
<feature type="region of interest" description="Disordered" evidence="5">
    <location>
        <begin position="160"/>
        <end position="192"/>
    </location>
</feature>
<keyword evidence="7" id="KW-0723">Serine/threonine-protein kinase</keyword>
<dbReference type="SUPFAM" id="SSF56112">
    <property type="entry name" value="Protein kinase-like (PK-like)"/>
    <property type="match status" value="1"/>
</dbReference>
<sequence>MERLRQDDPPQIGPYITLARLDAESAERTVPDRRFIARSTDGDSTVIVCVPRIGADPSRWAIEAEGARRLSIPGLLPVTEVGGTSGFPWRTSAFVPALPLPAALAAHGGPLPEPVVRSLGAALAQTLATAHAQGVAHAGLSPAAVMLTAEGPRLACFGAVRSAGPDGEQRSGHPGLDSGSLAPEQAQGGRPRPLGDVYGLGAVLSYASTGHTVPERDELPLSLRRLITACLARDPAERPQAHQILAELVPPALTAAPQATVLDAAAPALLPALVVAALVRQSAEILAAALPTPTALNLD</sequence>
<evidence type="ECO:0000256" key="2">
    <source>
        <dbReference type="ARBA" id="ARBA00022741"/>
    </source>
</evidence>
<protein>
    <submittedName>
        <fullName evidence="7">Serine/threonine protein kinase</fullName>
    </submittedName>
</protein>
<evidence type="ECO:0000256" key="1">
    <source>
        <dbReference type="ARBA" id="ARBA00022679"/>
    </source>
</evidence>
<keyword evidence="8" id="KW-1185">Reference proteome</keyword>
<dbReference type="PANTHER" id="PTHR43289:SF34">
    <property type="entry name" value="SERINE_THREONINE-PROTEIN KINASE YBDM-RELATED"/>
    <property type="match status" value="1"/>
</dbReference>
<evidence type="ECO:0000256" key="4">
    <source>
        <dbReference type="ARBA" id="ARBA00022840"/>
    </source>
</evidence>
<evidence type="ECO:0000313" key="7">
    <source>
        <dbReference type="EMBL" id="AVZ75642.1"/>
    </source>
</evidence>
<dbReference type="RefSeq" id="WP_108152932.1">
    <property type="nucleotide sequence ID" value="NZ_CP026304.1"/>
</dbReference>
<feature type="domain" description="Protein kinase" evidence="6">
    <location>
        <begin position="1"/>
        <end position="253"/>
    </location>
</feature>
<keyword evidence="2" id="KW-0547">Nucleotide-binding</keyword>
<name>A0A2R4T932_9ACTN</name>
<dbReference type="AlphaFoldDB" id="A0A2R4T932"/>
<keyword evidence="3 7" id="KW-0418">Kinase</keyword>
<dbReference type="InterPro" id="IPR011009">
    <property type="entry name" value="Kinase-like_dom_sf"/>
</dbReference>
<keyword evidence="4" id="KW-0067">ATP-binding</keyword>
<dbReference type="Proteomes" id="UP000244201">
    <property type="component" value="Chromosome"/>
</dbReference>
<dbReference type="OrthoDB" id="4329527at2"/>
<reference evidence="7 8" key="1">
    <citation type="submission" date="2018-01" db="EMBL/GenBank/DDBJ databases">
        <title>Complete genome sequence of Streptomyces lunaelactis MM109T, a Ferroverdin A producer isolated from cave moonmilk deposits.</title>
        <authorList>
            <person name="Naome A."/>
            <person name="Martinet L."/>
            <person name="Maciejewska M."/>
            <person name="Anderssen S."/>
            <person name="Adam D."/>
            <person name="Tenconi E."/>
            <person name="Deflandre B."/>
            <person name="Arguelles-Arias A."/>
            <person name="Calusinska M."/>
            <person name="Copieters W."/>
            <person name="Karim L."/>
            <person name="Hanikenne M."/>
            <person name="Baurain D."/>
            <person name="van Wezel G."/>
            <person name="Smargiasso N."/>
            <person name="de Pauw E."/>
            <person name="Delfosse P."/>
            <person name="Rigali S."/>
        </authorList>
    </citation>
    <scope>NUCLEOTIDE SEQUENCE [LARGE SCALE GENOMIC DNA]</scope>
    <source>
        <strain evidence="7 8">MM109</strain>
    </source>
</reference>
<dbReference type="PROSITE" id="PS50011">
    <property type="entry name" value="PROTEIN_KINASE_DOM"/>
    <property type="match status" value="1"/>
</dbReference>
<dbReference type="GO" id="GO:0004674">
    <property type="term" value="F:protein serine/threonine kinase activity"/>
    <property type="evidence" value="ECO:0007669"/>
    <property type="project" value="UniProtKB-KW"/>
</dbReference>
<evidence type="ECO:0000256" key="5">
    <source>
        <dbReference type="SAM" id="MobiDB-lite"/>
    </source>
</evidence>
<evidence type="ECO:0000256" key="3">
    <source>
        <dbReference type="ARBA" id="ARBA00022777"/>
    </source>
</evidence>
<dbReference type="InterPro" id="IPR000719">
    <property type="entry name" value="Prot_kinase_dom"/>
</dbReference>
<dbReference type="EMBL" id="CP026304">
    <property type="protein sequence ID" value="AVZ75642.1"/>
    <property type="molecule type" value="Genomic_DNA"/>
</dbReference>
<dbReference type="GO" id="GO:0005524">
    <property type="term" value="F:ATP binding"/>
    <property type="evidence" value="ECO:0007669"/>
    <property type="project" value="UniProtKB-KW"/>
</dbReference>
<evidence type="ECO:0000259" key="6">
    <source>
        <dbReference type="PROSITE" id="PS50011"/>
    </source>
</evidence>
<keyword evidence="1" id="KW-0808">Transferase</keyword>
<dbReference type="GeneID" id="55659288"/>
<dbReference type="KEGG" id="slk:SLUN_28980"/>
<organism evidence="7 8">
    <name type="scientific">Streptomyces lunaelactis</name>
    <dbReference type="NCBI Taxonomy" id="1535768"/>
    <lineage>
        <taxon>Bacteria</taxon>
        <taxon>Bacillati</taxon>
        <taxon>Actinomycetota</taxon>
        <taxon>Actinomycetes</taxon>
        <taxon>Kitasatosporales</taxon>
        <taxon>Streptomycetaceae</taxon>
        <taxon>Streptomyces</taxon>
    </lineage>
</organism>